<accession>A0A921SMD2</accession>
<proteinExistence type="inferred from homology"/>
<dbReference type="Pfam" id="PF01899">
    <property type="entry name" value="MNHE"/>
    <property type="match status" value="1"/>
</dbReference>
<comment type="caution">
    <text evidence="7">The sequence shown here is derived from an EMBL/GenBank/DDBJ whole genome shotgun (WGS) entry which is preliminary data.</text>
</comment>
<sequence>MIDPLRLLGYFLWIFKEIVSGTLSMTTSLFTPRGYSRPMIVQVPLRCTTDLEITMFASSITITPGTLVVAIAAGDEADDPPTLFVHVLFADSEADALDGLYDMETRLLTAMRRRPPKPVADAILRGAQGTQEGETA</sequence>
<keyword evidence="6" id="KW-0472">Membrane</keyword>
<evidence type="ECO:0000313" key="8">
    <source>
        <dbReference type="Proteomes" id="UP000784435"/>
    </source>
</evidence>
<evidence type="ECO:0000256" key="5">
    <source>
        <dbReference type="ARBA" id="ARBA00022989"/>
    </source>
</evidence>
<evidence type="ECO:0000256" key="2">
    <source>
        <dbReference type="ARBA" id="ARBA00006228"/>
    </source>
</evidence>
<dbReference type="GO" id="GO:0005886">
    <property type="term" value="C:plasma membrane"/>
    <property type="evidence" value="ECO:0007669"/>
    <property type="project" value="UniProtKB-SubCell"/>
</dbReference>
<dbReference type="PANTHER" id="PTHR34584">
    <property type="entry name" value="NA(+)/H(+) ANTIPORTER SUBUNIT E1"/>
    <property type="match status" value="1"/>
</dbReference>
<evidence type="ECO:0000256" key="3">
    <source>
        <dbReference type="ARBA" id="ARBA00022475"/>
    </source>
</evidence>
<reference evidence="7" key="1">
    <citation type="journal article" date="2021" name="PeerJ">
        <title>Extensive microbial diversity within the chicken gut microbiome revealed by metagenomics and culture.</title>
        <authorList>
            <person name="Gilroy R."/>
            <person name="Ravi A."/>
            <person name="Getino M."/>
            <person name="Pursley I."/>
            <person name="Horton D.L."/>
            <person name="Alikhan N.F."/>
            <person name="Baker D."/>
            <person name="Gharbi K."/>
            <person name="Hall N."/>
            <person name="Watson M."/>
            <person name="Adriaenssens E.M."/>
            <person name="Foster-Nyarko E."/>
            <person name="Jarju S."/>
            <person name="Secka A."/>
            <person name="Antonio M."/>
            <person name="Oren A."/>
            <person name="Chaudhuri R.R."/>
            <person name="La Ragione R."/>
            <person name="Hildebrand F."/>
            <person name="Pallen M.J."/>
        </authorList>
    </citation>
    <scope>NUCLEOTIDE SEQUENCE</scope>
    <source>
        <strain evidence="7">ChiGjej5B5-7349</strain>
    </source>
</reference>
<evidence type="ECO:0000256" key="1">
    <source>
        <dbReference type="ARBA" id="ARBA00004651"/>
    </source>
</evidence>
<dbReference type="PANTHER" id="PTHR34584:SF1">
    <property type="entry name" value="NA(+)_H(+) ANTIPORTER SUBUNIT E1"/>
    <property type="match status" value="1"/>
</dbReference>
<dbReference type="EMBL" id="DYUK01000003">
    <property type="protein sequence ID" value="HJG78791.1"/>
    <property type="molecule type" value="Genomic_DNA"/>
</dbReference>
<keyword evidence="5" id="KW-1133">Transmembrane helix</keyword>
<dbReference type="InterPro" id="IPR002758">
    <property type="entry name" value="Cation_antiport_E"/>
</dbReference>
<gene>
    <name evidence="7" type="ORF">K8V08_00075</name>
</gene>
<reference evidence="7" key="2">
    <citation type="submission" date="2021-09" db="EMBL/GenBank/DDBJ databases">
        <authorList>
            <person name="Gilroy R."/>
        </authorList>
    </citation>
    <scope>NUCLEOTIDE SEQUENCE</scope>
    <source>
        <strain evidence="7">ChiGjej5B5-7349</strain>
    </source>
</reference>
<comment type="similarity">
    <text evidence="2">Belongs to the CPA3 antiporters (TC 2.A.63) subunit E family.</text>
</comment>
<evidence type="ECO:0000256" key="6">
    <source>
        <dbReference type="ARBA" id="ARBA00023136"/>
    </source>
</evidence>
<evidence type="ECO:0000256" key="4">
    <source>
        <dbReference type="ARBA" id="ARBA00022692"/>
    </source>
</evidence>
<keyword evidence="3" id="KW-1003">Cell membrane</keyword>
<dbReference type="GO" id="GO:0008324">
    <property type="term" value="F:monoatomic cation transmembrane transporter activity"/>
    <property type="evidence" value="ECO:0007669"/>
    <property type="project" value="InterPro"/>
</dbReference>
<dbReference type="Proteomes" id="UP000784435">
    <property type="component" value="Unassembled WGS sequence"/>
</dbReference>
<organism evidence="7 8">
    <name type="scientific">Brevibacterium senegalense</name>
    <dbReference type="NCBI Taxonomy" id="1033736"/>
    <lineage>
        <taxon>Bacteria</taxon>
        <taxon>Bacillati</taxon>
        <taxon>Actinomycetota</taxon>
        <taxon>Actinomycetes</taxon>
        <taxon>Micrococcales</taxon>
        <taxon>Brevibacteriaceae</taxon>
        <taxon>Brevibacterium</taxon>
    </lineage>
</organism>
<comment type="subcellular location">
    <subcellularLocation>
        <location evidence="1">Cell membrane</location>
        <topology evidence="1">Multi-pass membrane protein</topology>
    </subcellularLocation>
</comment>
<protein>
    <submittedName>
        <fullName evidence="7">Na+/H+ antiporter subunit E</fullName>
    </submittedName>
</protein>
<evidence type="ECO:0000313" key="7">
    <source>
        <dbReference type="EMBL" id="HJG78791.1"/>
    </source>
</evidence>
<keyword evidence="4" id="KW-0812">Transmembrane</keyword>
<name>A0A921SMD2_9MICO</name>
<dbReference type="AlphaFoldDB" id="A0A921SMD2"/>